<feature type="transmembrane region" description="Helical" evidence="1">
    <location>
        <begin position="103"/>
        <end position="121"/>
    </location>
</feature>
<organism evidence="2 3">
    <name type="scientific">Gulosibacter chungangensis</name>
    <dbReference type="NCBI Taxonomy" id="979746"/>
    <lineage>
        <taxon>Bacteria</taxon>
        <taxon>Bacillati</taxon>
        <taxon>Actinomycetota</taxon>
        <taxon>Actinomycetes</taxon>
        <taxon>Micrococcales</taxon>
        <taxon>Microbacteriaceae</taxon>
        <taxon>Gulosibacter</taxon>
    </lineage>
</organism>
<dbReference type="PANTHER" id="PTHR23523:SF2">
    <property type="entry name" value="2-NITROIMIDAZOLE TRANSPORTER"/>
    <property type="match status" value="1"/>
</dbReference>
<dbReference type="SUPFAM" id="SSF103473">
    <property type="entry name" value="MFS general substrate transporter"/>
    <property type="match status" value="1"/>
</dbReference>
<evidence type="ECO:0000256" key="1">
    <source>
        <dbReference type="SAM" id="Phobius"/>
    </source>
</evidence>
<dbReference type="Pfam" id="PF07690">
    <property type="entry name" value="MFS_1"/>
    <property type="match status" value="1"/>
</dbReference>
<dbReference type="AlphaFoldDB" id="A0A7J5BBS8"/>
<dbReference type="OrthoDB" id="5317164at2"/>
<sequence>MSRRSRLGISILGLIAIALLALNLRTPVSSFSPIVSFVEASFPLPGLALGVIGMLPPLCFAAAGFIARPLTRKFSLEGIIIVSLALATCGFAIRALAMDAWGITLGTALALAALGTGNILMPPIVKARFPKKIGIVTSMYIVIIAISASAPPLLAAQVAMDQGWRYSLAIWGALAVVAMVPWITLWFTDRNAGYASPAETAAITVVDSNSQPSDASPFRSRTAWAIMMLFSVCSLNSYSVFAWLPQILVEFNGLSQTTANLQLSWFALVGIPVGFISPLIAARGTWVRPAAFIGLACFVLGYLLILLVPGLQSFWAVTLIGAGQLLFSMSLGLVGVKAATVLGAARLSSFVQGLGYMLAAGGPFIVSMVYAATGDWVLPLWFLIGTCVVALPAAYLIGRPNDYEQVTVPRAAGPDQ</sequence>
<feature type="transmembrane region" description="Helical" evidence="1">
    <location>
        <begin position="314"/>
        <end position="334"/>
    </location>
</feature>
<reference evidence="2 3" key="1">
    <citation type="submission" date="2019-09" db="EMBL/GenBank/DDBJ databases">
        <title>Phylogeny of genus Pseudoclavibacter and closely related genus.</title>
        <authorList>
            <person name="Li Y."/>
        </authorList>
    </citation>
    <scope>NUCLEOTIDE SEQUENCE [LARGE SCALE GENOMIC DNA]</scope>
    <source>
        <strain evidence="2 3">KCTC 13959</strain>
    </source>
</reference>
<feature type="transmembrane region" description="Helical" evidence="1">
    <location>
        <begin position="354"/>
        <end position="372"/>
    </location>
</feature>
<keyword evidence="1" id="KW-1133">Transmembrane helix</keyword>
<dbReference type="InterPro" id="IPR036259">
    <property type="entry name" value="MFS_trans_sf"/>
</dbReference>
<feature type="transmembrane region" description="Helical" evidence="1">
    <location>
        <begin position="79"/>
        <end position="97"/>
    </location>
</feature>
<dbReference type="InterPro" id="IPR052524">
    <property type="entry name" value="MFS_Cyanate_Porter"/>
</dbReference>
<accession>A0A7J5BBS8</accession>
<name>A0A7J5BBS8_9MICO</name>
<keyword evidence="1" id="KW-0812">Transmembrane</keyword>
<dbReference type="PANTHER" id="PTHR23523">
    <property type="match status" value="1"/>
</dbReference>
<feature type="transmembrane region" description="Helical" evidence="1">
    <location>
        <begin position="289"/>
        <end position="308"/>
    </location>
</feature>
<dbReference type="GO" id="GO:0022857">
    <property type="term" value="F:transmembrane transporter activity"/>
    <property type="evidence" value="ECO:0007669"/>
    <property type="project" value="InterPro"/>
</dbReference>
<comment type="caution">
    <text evidence="2">The sequence shown here is derived from an EMBL/GenBank/DDBJ whole genome shotgun (WGS) entry which is preliminary data.</text>
</comment>
<keyword evidence="3" id="KW-1185">Reference proteome</keyword>
<evidence type="ECO:0000313" key="3">
    <source>
        <dbReference type="Proteomes" id="UP000433493"/>
    </source>
</evidence>
<dbReference type="EMBL" id="WBKB01000005">
    <property type="protein sequence ID" value="KAB1642732.1"/>
    <property type="molecule type" value="Genomic_DNA"/>
</dbReference>
<protein>
    <submittedName>
        <fullName evidence="2">MFS transporter</fullName>
    </submittedName>
</protein>
<proteinExistence type="predicted"/>
<feature type="transmembrane region" description="Helical" evidence="1">
    <location>
        <begin position="166"/>
        <end position="187"/>
    </location>
</feature>
<dbReference type="Proteomes" id="UP000433493">
    <property type="component" value="Unassembled WGS sequence"/>
</dbReference>
<feature type="transmembrane region" description="Helical" evidence="1">
    <location>
        <begin position="223"/>
        <end position="243"/>
    </location>
</feature>
<feature type="transmembrane region" description="Helical" evidence="1">
    <location>
        <begin position="133"/>
        <end position="154"/>
    </location>
</feature>
<feature type="transmembrane region" description="Helical" evidence="1">
    <location>
        <begin position="378"/>
        <end position="397"/>
    </location>
</feature>
<dbReference type="InterPro" id="IPR011701">
    <property type="entry name" value="MFS"/>
</dbReference>
<feature type="transmembrane region" description="Helical" evidence="1">
    <location>
        <begin position="263"/>
        <end position="282"/>
    </location>
</feature>
<dbReference type="Gene3D" id="1.20.1250.20">
    <property type="entry name" value="MFS general substrate transporter like domains"/>
    <property type="match status" value="1"/>
</dbReference>
<keyword evidence="1" id="KW-0472">Membrane</keyword>
<dbReference type="RefSeq" id="WP_158052537.1">
    <property type="nucleotide sequence ID" value="NZ_WBKB01000005.1"/>
</dbReference>
<gene>
    <name evidence="2" type="ORF">F8O05_09765</name>
</gene>
<evidence type="ECO:0000313" key="2">
    <source>
        <dbReference type="EMBL" id="KAB1642732.1"/>
    </source>
</evidence>
<feature type="transmembrane region" description="Helical" evidence="1">
    <location>
        <begin position="46"/>
        <end position="67"/>
    </location>
</feature>